<dbReference type="EMBL" id="JXJN01021375">
    <property type="status" value="NOT_ANNOTATED_CDS"/>
    <property type="molecule type" value="Genomic_DNA"/>
</dbReference>
<sequence length="157" mass="17183">MPPCLEHSSITSSRISESQLGLVSAMPLKRFVLLHVIKRTSRTFPTLEKNSSKSRARTRCDNCIQNTVRASRSSGLSSESGDLSGPRPLGGKCFYAKLPMSLIDSQSKKNPLCSTGKTQSTQNLQKGYAEELCMSFELPTTVYAAFQSSGRENDTIV</sequence>
<accession>A0A1B0BVM7</accession>
<dbReference type="Proteomes" id="UP000092460">
    <property type="component" value="Unassembled WGS sequence"/>
</dbReference>
<organism evidence="1 2">
    <name type="scientific">Glossina palpalis gambiensis</name>
    <dbReference type="NCBI Taxonomy" id="67801"/>
    <lineage>
        <taxon>Eukaryota</taxon>
        <taxon>Metazoa</taxon>
        <taxon>Ecdysozoa</taxon>
        <taxon>Arthropoda</taxon>
        <taxon>Hexapoda</taxon>
        <taxon>Insecta</taxon>
        <taxon>Pterygota</taxon>
        <taxon>Neoptera</taxon>
        <taxon>Endopterygota</taxon>
        <taxon>Diptera</taxon>
        <taxon>Brachycera</taxon>
        <taxon>Muscomorpha</taxon>
        <taxon>Hippoboscoidea</taxon>
        <taxon>Glossinidae</taxon>
        <taxon>Glossina</taxon>
    </lineage>
</organism>
<protein>
    <submittedName>
        <fullName evidence="1">Uncharacterized protein</fullName>
    </submittedName>
</protein>
<dbReference type="AlphaFoldDB" id="A0A1B0BVM7"/>
<keyword evidence="2" id="KW-1185">Reference proteome</keyword>
<evidence type="ECO:0000313" key="1">
    <source>
        <dbReference type="EnsemblMetazoa" id="GPPI041935-PA"/>
    </source>
</evidence>
<evidence type="ECO:0000313" key="2">
    <source>
        <dbReference type="Proteomes" id="UP000092460"/>
    </source>
</evidence>
<proteinExistence type="predicted"/>
<dbReference type="EnsemblMetazoa" id="GPPI041935-RA">
    <property type="protein sequence ID" value="GPPI041935-PA"/>
    <property type="gene ID" value="GPPI041935"/>
</dbReference>
<reference evidence="2" key="1">
    <citation type="submission" date="2015-01" db="EMBL/GenBank/DDBJ databases">
        <authorList>
            <person name="Aksoy S."/>
            <person name="Warren W."/>
            <person name="Wilson R.K."/>
        </authorList>
    </citation>
    <scope>NUCLEOTIDE SEQUENCE [LARGE SCALE GENOMIC DNA]</scope>
    <source>
        <strain evidence="2">IAEA</strain>
    </source>
</reference>
<dbReference type="VEuPathDB" id="VectorBase:GPPI041935"/>
<reference evidence="1" key="2">
    <citation type="submission" date="2020-05" db="UniProtKB">
        <authorList>
            <consortium name="EnsemblMetazoa"/>
        </authorList>
    </citation>
    <scope>IDENTIFICATION</scope>
    <source>
        <strain evidence="1">IAEA</strain>
    </source>
</reference>
<name>A0A1B0BVM7_9MUSC</name>